<dbReference type="InterPro" id="IPR052337">
    <property type="entry name" value="SAT4-like"/>
</dbReference>
<evidence type="ECO:0000256" key="6">
    <source>
        <dbReference type="SAM" id="Phobius"/>
    </source>
</evidence>
<evidence type="ECO:0000256" key="2">
    <source>
        <dbReference type="ARBA" id="ARBA00022692"/>
    </source>
</evidence>
<keyword evidence="2 6" id="KW-0812">Transmembrane</keyword>
<evidence type="ECO:0000259" key="7">
    <source>
        <dbReference type="Pfam" id="PF20684"/>
    </source>
</evidence>
<evidence type="ECO:0000256" key="4">
    <source>
        <dbReference type="ARBA" id="ARBA00023136"/>
    </source>
</evidence>
<name>G3YB03_ASPNA</name>
<dbReference type="Pfam" id="PF20684">
    <property type="entry name" value="Fung_rhodopsin"/>
    <property type="match status" value="1"/>
</dbReference>
<sequence>MSSSVFGDPPPGTDLTASRRGVNNAAVSVTYVLAAIAIALRFFARSRVQQASIAADDWMIVAALVCACDILPLQKHRMAMLMIRMTAAVMQILFAYVLIYVVTVPLIKLSVILFYRRIFGMNKAMWFCVALTIGYWVSCTIAFLVCCRPVSYYWTQYADPAGGRCVYNLYPFYIGNAAANVTTDVIILLAPMPVIWRLHMRTTQKVLVCSIFLLGSFVCVASLIRIYYMTFLSRSVDITWIMGNVFIWSSVEPCIGIVCACLPTLQPLLRYTIQRIFGSRVGRYLGSSENKLSSHTRNAPVRKPRDWDESLLATQTVRVEMDSMRREDESDEGRIMIETDFQVIESKRAV</sequence>
<dbReference type="STRING" id="380704.G3YB03"/>
<dbReference type="InterPro" id="IPR049326">
    <property type="entry name" value="Rhodopsin_dom_fungi"/>
</dbReference>
<dbReference type="HOGENOM" id="CLU_028200_0_0_1"/>
<dbReference type="Proteomes" id="UP000009038">
    <property type="component" value="Unassembled WGS sequence"/>
</dbReference>
<feature type="transmembrane region" description="Helical" evidence="6">
    <location>
        <begin position="25"/>
        <end position="43"/>
    </location>
</feature>
<dbReference type="EMBL" id="ACJE01000019">
    <property type="protein sequence ID" value="EHA19869.1"/>
    <property type="molecule type" value="Genomic_DNA"/>
</dbReference>
<evidence type="ECO:0000256" key="1">
    <source>
        <dbReference type="ARBA" id="ARBA00004141"/>
    </source>
</evidence>
<protein>
    <recommendedName>
        <fullName evidence="7">Rhodopsin domain-containing protein</fullName>
    </recommendedName>
</protein>
<feature type="transmembrane region" description="Helical" evidence="6">
    <location>
        <begin position="206"/>
        <end position="228"/>
    </location>
</feature>
<accession>G3YB03</accession>
<gene>
    <name evidence="8" type="ORF">ASPNIDRAFT_178160</name>
</gene>
<comment type="similarity">
    <text evidence="5">Belongs to the SAT4 family.</text>
</comment>
<proteinExistence type="inferred from homology"/>
<comment type="subcellular location">
    <subcellularLocation>
        <location evidence="1">Membrane</location>
        <topology evidence="1">Multi-pass membrane protein</topology>
    </subcellularLocation>
</comment>
<dbReference type="PANTHER" id="PTHR33048:SF163">
    <property type="entry name" value="INTEGRAL MEMBRANE PROTEIN (AFU_ORTHOLOGUE AFUA_8G05510)"/>
    <property type="match status" value="1"/>
</dbReference>
<keyword evidence="4 6" id="KW-0472">Membrane</keyword>
<evidence type="ECO:0000313" key="8">
    <source>
        <dbReference type="EMBL" id="EHA19869.1"/>
    </source>
</evidence>
<dbReference type="GO" id="GO:0016020">
    <property type="term" value="C:membrane"/>
    <property type="evidence" value="ECO:0007669"/>
    <property type="project" value="UniProtKB-SubCell"/>
</dbReference>
<feature type="transmembrane region" description="Helical" evidence="6">
    <location>
        <begin position="240"/>
        <end position="265"/>
    </location>
</feature>
<feature type="domain" description="Rhodopsin" evidence="7">
    <location>
        <begin position="40"/>
        <end position="270"/>
    </location>
</feature>
<dbReference type="OrthoDB" id="5429740at2759"/>
<evidence type="ECO:0000313" key="9">
    <source>
        <dbReference type="Proteomes" id="UP000009038"/>
    </source>
</evidence>
<organism evidence="8 9">
    <name type="scientific">Aspergillus niger (strain ATCC 1015 / CBS 113.46 / FGSC A1144 / LSHB Ac4 / NCTC 3858a / NRRL 328 / USDA 3528.7)</name>
    <dbReference type="NCBI Taxonomy" id="380704"/>
    <lineage>
        <taxon>Eukaryota</taxon>
        <taxon>Fungi</taxon>
        <taxon>Dikarya</taxon>
        <taxon>Ascomycota</taxon>
        <taxon>Pezizomycotina</taxon>
        <taxon>Eurotiomycetes</taxon>
        <taxon>Eurotiomycetidae</taxon>
        <taxon>Eurotiales</taxon>
        <taxon>Aspergillaceae</taxon>
        <taxon>Aspergillus</taxon>
        <taxon>Aspergillus subgen. Circumdati</taxon>
    </lineage>
</organism>
<feature type="transmembrane region" description="Helical" evidence="6">
    <location>
        <begin position="127"/>
        <end position="152"/>
    </location>
</feature>
<comment type="caution">
    <text evidence="8">The sequence shown here is derived from an EMBL/GenBank/DDBJ whole genome shotgun (WGS) entry which is preliminary data.</text>
</comment>
<evidence type="ECO:0000256" key="5">
    <source>
        <dbReference type="ARBA" id="ARBA00038359"/>
    </source>
</evidence>
<keyword evidence="3 6" id="KW-1133">Transmembrane helix</keyword>
<dbReference type="AlphaFoldDB" id="G3YB03"/>
<dbReference type="PANTHER" id="PTHR33048">
    <property type="entry name" value="PTH11-LIKE INTEGRAL MEMBRANE PROTEIN (AFU_ORTHOLOGUE AFUA_5G11245)"/>
    <property type="match status" value="1"/>
</dbReference>
<reference evidence="8 9" key="1">
    <citation type="journal article" date="2011" name="Genome Res.">
        <title>Comparative genomics of citric-acid-producing Aspergillus niger ATCC 1015 versus enzyme-producing CBS 513.88.</title>
        <authorList>
            <person name="Andersen M.R."/>
            <person name="Salazar M.P."/>
            <person name="Schaap P.J."/>
            <person name="van de Vondervoort P.J."/>
            <person name="Culley D."/>
            <person name="Thykaer J."/>
            <person name="Frisvad J.C."/>
            <person name="Nielsen K.F."/>
            <person name="Albang R."/>
            <person name="Albermann K."/>
            <person name="Berka R.M."/>
            <person name="Braus G.H."/>
            <person name="Braus-Stromeyer S.A."/>
            <person name="Corrochano L.M."/>
            <person name="Dai Z."/>
            <person name="van Dijck P.W."/>
            <person name="Hofmann G."/>
            <person name="Lasure L.L."/>
            <person name="Magnuson J.K."/>
            <person name="Menke H."/>
            <person name="Meijer M."/>
            <person name="Meijer S.L."/>
            <person name="Nielsen J.B."/>
            <person name="Nielsen M.L."/>
            <person name="van Ooyen A.J."/>
            <person name="Pel H.J."/>
            <person name="Poulsen L."/>
            <person name="Samson R.A."/>
            <person name="Stam H."/>
            <person name="Tsang A."/>
            <person name="van den Brink J.M."/>
            <person name="Atkins A."/>
            <person name="Aerts A."/>
            <person name="Shapiro H."/>
            <person name="Pangilinan J."/>
            <person name="Salamov A."/>
            <person name="Lou Y."/>
            <person name="Lindquist E."/>
            <person name="Lucas S."/>
            <person name="Grimwood J."/>
            <person name="Grigoriev I.V."/>
            <person name="Kubicek C.P."/>
            <person name="Martinez D."/>
            <person name="van Peij N.N."/>
            <person name="Roubos J.A."/>
            <person name="Nielsen J."/>
            <person name="Baker S.E."/>
        </authorList>
    </citation>
    <scope>NUCLEOTIDE SEQUENCE [LARGE SCALE GENOMIC DNA]</scope>
    <source>
        <strain evidence="9">ATCC 1015 / CBS 113.46 / FGSC A1144 / LSHB Ac4 / NCTC 3858a / NRRL 328 / USDA 3528.7</strain>
    </source>
</reference>
<evidence type="ECO:0000256" key="3">
    <source>
        <dbReference type="ARBA" id="ARBA00022989"/>
    </source>
</evidence>
<feature type="transmembrane region" description="Helical" evidence="6">
    <location>
        <begin position="93"/>
        <end position="115"/>
    </location>
</feature>